<reference evidence="1 2" key="1">
    <citation type="submission" date="2019-04" db="EMBL/GenBank/DDBJ databases">
        <title>Deinococcus metalilatus MA1002 mutant No.5.</title>
        <authorList>
            <person name="Park W."/>
            <person name="Park C."/>
        </authorList>
    </citation>
    <scope>NUCLEOTIDE SEQUENCE [LARGE SCALE GENOMIC DNA]</scope>
    <source>
        <strain evidence="1 2">MA1002-m5</strain>
    </source>
</reference>
<dbReference type="AlphaFoldDB" id="A0AAJ5F6C7"/>
<gene>
    <name evidence="1" type="ORF">FCS05_01945</name>
</gene>
<dbReference type="EMBL" id="VBRC01000001">
    <property type="protein sequence ID" value="TLK32235.1"/>
    <property type="molecule type" value="Genomic_DNA"/>
</dbReference>
<sequence>MVRSLLAADLVDEPQLLVHPVVWGRGKKVFDDQNHAALEKGVALLRYQPKKG</sequence>
<dbReference type="SUPFAM" id="SSF53597">
    <property type="entry name" value="Dihydrofolate reductase-like"/>
    <property type="match status" value="1"/>
</dbReference>
<evidence type="ECO:0000313" key="1">
    <source>
        <dbReference type="EMBL" id="TLK32235.1"/>
    </source>
</evidence>
<comment type="caution">
    <text evidence="1">The sequence shown here is derived from an EMBL/GenBank/DDBJ whole genome shotgun (WGS) entry which is preliminary data.</text>
</comment>
<dbReference type="Gene3D" id="3.40.430.10">
    <property type="entry name" value="Dihydrofolate Reductase, subunit A"/>
    <property type="match status" value="1"/>
</dbReference>
<evidence type="ECO:0000313" key="2">
    <source>
        <dbReference type="Proteomes" id="UP000308000"/>
    </source>
</evidence>
<dbReference type="InterPro" id="IPR024072">
    <property type="entry name" value="DHFR-like_dom_sf"/>
</dbReference>
<evidence type="ECO:0008006" key="3">
    <source>
        <dbReference type="Google" id="ProtNLM"/>
    </source>
</evidence>
<organism evidence="1 2">
    <name type="scientific">Deinococcus metallilatus</name>
    <dbReference type="NCBI Taxonomy" id="1211322"/>
    <lineage>
        <taxon>Bacteria</taxon>
        <taxon>Thermotogati</taxon>
        <taxon>Deinococcota</taxon>
        <taxon>Deinococci</taxon>
        <taxon>Deinococcales</taxon>
        <taxon>Deinococcaceae</taxon>
        <taxon>Deinococcus</taxon>
    </lineage>
</organism>
<name>A0AAJ5F6C7_9DEIO</name>
<accession>A0AAJ5F6C7</accession>
<dbReference type="Proteomes" id="UP000308000">
    <property type="component" value="Unassembled WGS sequence"/>
</dbReference>
<protein>
    <recommendedName>
        <fullName evidence="3">Bacterial bifunctional deaminase-reductase C-terminal domain-containing protein</fullName>
    </recommendedName>
</protein>
<proteinExistence type="predicted"/>